<dbReference type="Pfam" id="PF13559">
    <property type="entry name" value="DUF4129"/>
    <property type="match status" value="1"/>
</dbReference>
<proteinExistence type="predicted"/>
<feature type="domain" description="Protein-glutamine gamma-glutamyltransferase-like C-terminal" evidence="3">
    <location>
        <begin position="173"/>
        <end position="239"/>
    </location>
</feature>
<keyword evidence="2" id="KW-0732">Signal</keyword>
<keyword evidence="1" id="KW-1133">Transmembrane helix</keyword>
<sequence length="254" mass="28708">MWPRFLLCALLLLFQTAAAVSGAVAQPARHPARSAAPLPADRTSRVTLRQPPAGRLRAYREQRAFQYVEARSERSGSSLLWARLWNWLDTFLSTKSGRAAWEYGFYTFLIGALGFVVLKLLQVDLTRAFGRAPRRSPLPYDAAAENIHALDFNALLAEAEAAGNYRLAVRLGYLAVLKQLTDRGLIQWQPEKTNHDYLRELTARPLRPAFRELTQQFEYVWYGEQNDLPAAHYALARDARVALQQLIATSRPAV</sequence>
<dbReference type="OrthoDB" id="5491447at2"/>
<dbReference type="EMBL" id="SRLC01000002">
    <property type="protein sequence ID" value="TGE22351.1"/>
    <property type="molecule type" value="Genomic_DNA"/>
</dbReference>
<name>A0A4Z0PZN7_9BACT</name>
<evidence type="ECO:0000313" key="5">
    <source>
        <dbReference type="Proteomes" id="UP000297549"/>
    </source>
</evidence>
<gene>
    <name evidence="4" type="ORF">E5K00_19100</name>
</gene>
<accession>A0A4Z0PZN7</accession>
<feature type="transmembrane region" description="Helical" evidence="1">
    <location>
        <begin position="103"/>
        <end position="121"/>
    </location>
</feature>
<keyword evidence="5" id="KW-1185">Reference proteome</keyword>
<organism evidence="4 5">
    <name type="scientific">Hymenobacter aquaticus</name>
    <dbReference type="NCBI Taxonomy" id="1867101"/>
    <lineage>
        <taxon>Bacteria</taxon>
        <taxon>Pseudomonadati</taxon>
        <taxon>Bacteroidota</taxon>
        <taxon>Cytophagia</taxon>
        <taxon>Cytophagales</taxon>
        <taxon>Hymenobacteraceae</taxon>
        <taxon>Hymenobacter</taxon>
    </lineage>
</organism>
<feature type="chain" id="PRO_5021260683" evidence="2">
    <location>
        <begin position="20"/>
        <end position="254"/>
    </location>
</feature>
<reference evidence="4 5" key="1">
    <citation type="submission" date="2019-04" db="EMBL/GenBank/DDBJ databases">
        <authorList>
            <person name="Feng G."/>
            <person name="Zhang J."/>
            <person name="Zhu H."/>
        </authorList>
    </citation>
    <scope>NUCLEOTIDE SEQUENCE [LARGE SCALE GENOMIC DNA]</scope>
    <source>
        <strain evidence="4 5">JCM 31653</strain>
    </source>
</reference>
<evidence type="ECO:0000259" key="3">
    <source>
        <dbReference type="Pfam" id="PF13559"/>
    </source>
</evidence>
<dbReference type="InterPro" id="IPR025403">
    <property type="entry name" value="TgpA-like_C"/>
</dbReference>
<comment type="caution">
    <text evidence="4">The sequence shown here is derived from an EMBL/GenBank/DDBJ whole genome shotgun (WGS) entry which is preliminary data.</text>
</comment>
<evidence type="ECO:0000313" key="4">
    <source>
        <dbReference type="EMBL" id="TGE22351.1"/>
    </source>
</evidence>
<dbReference type="Proteomes" id="UP000297549">
    <property type="component" value="Unassembled WGS sequence"/>
</dbReference>
<evidence type="ECO:0000256" key="2">
    <source>
        <dbReference type="SAM" id="SignalP"/>
    </source>
</evidence>
<dbReference type="AlphaFoldDB" id="A0A4Z0PZN7"/>
<feature type="signal peptide" evidence="2">
    <location>
        <begin position="1"/>
        <end position="19"/>
    </location>
</feature>
<protein>
    <submittedName>
        <fullName evidence="4">DUF4129 domain-containing protein</fullName>
    </submittedName>
</protein>
<keyword evidence="1" id="KW-0812">Transmembrane</keyword>
<keyword evidence="1" id="KW-0472">Membrane</keyword>
<evidence type="ECO:0000256" key="1">
    <source>
        <dbReference type="SAM" id="Phobius"/>
    </source>
</evidence>